<evidence type="ECO:0000313" key="2">
    <source>
        <dbReference type="EMBL" id="TWH72716.1"/>
    </source>
</evidence>
<accession>A0A562IPD8</accession>
<dbReference type="AlphaFoldDB" id="A0A562IPD8"/>
<gene>
    <name evidence="2" type="ORF">JD78_01238</name>
</gene>
<evidence type="ECO:0000256" key="1">
    <source>
        <dbReference type="SAM" id="MobiDB-lite"/>
    </source>
</evidence>
<name>A0A562IPD8_9ACTN</name>
<feature type="region of interest" description="Disordered" evidence="1">
    <location>
        <begin position="42"/>
        <end position="64"/>
    </location>
</feature>
<proteinExistence type="predicted"/>
<keyword evidence="3" id="KW-1185">Reference proteome</keyword>
<organism evidence="2 3">
    <name type="scientific">Modestobacter roseus</name>
    <dbReference type="NCBI Taxonomy" id="1181884"/>
    <lineage>
        <taxon>Bacteria</taxon>
        <taxon>Bacillati</taxon>
        <taxon>Actinomycetota</taxon>
        <taxon>Actinomycetes</taxon>
        <taxon>Geodermatophilales</taxon>
        <taxon>Geodermatophilaceae</taxon>
        <taxon>Modestobacter</taxon>
    </lineage>
</organism>
<reference evidence="2 3" key="1">
    <citation type="submission" date="2019-07" db="EMBL/GenBank/DDBJ databases">
        <title>R&amp;d 2014.</title>
        <authorList>
            <person name="Klenk H.-P."/>
        </authorList>
    </citation>
    <scope>NUCLEOTIDE SEQUENCE [LARGE SCALE GENOMIC DNA]</scope>
    <source>
        <strain evidence="2 3">DSM 45764</strain>
    </source>
</reference>
<dbReference type="Proteomes" id="UP000321490">
    <property type="component" value="Unassembled WGS sequence"/>
</dbReference>
<evidence type="ECO:0000313" key="3">
    <source>
        <dbReference type="Proteomes" id="UP000321490"/>
    </source>
</evidence>
<sequence length="64" mass="7217">MTTARPWARFDDLDTGEALRFPSPHRVLTAWHLDERGWRAAPLLGASGPRAPHGVRPHAEPVRR</sequence>
<dbReference type="EMBL" id="VLKF01000001">
    <property type="protein sequence ID" value="TWH72716.1"/>
    <property type="molecule type" value="Genomic_DNA"/>
</dbReference>
<protein>
    <submittedName>
        <fullName evidence="2">Uncharacterized protein</fullName>
    </submittedName>
</protein>
<comment type="caution">
    <text evidence="2">The sequence shown here is derived from an EMBL/GenBank/DDBJ whole genome shotgun (WGS) entry which is preliminary data.</text>
</comment>